<evidence type="ECO:0000256" key="2">
    <source>
        <dbReference type="ARBA" id="ARBA00006840"/>
    </source>
</evidence>
<feature type="disulfide bond" evidence="6">
    <location>
        <begin position="158"/>
        <end position="177"/>
    </location>
</feature>
<dbReference type="PRINTS" id="PR00259">
    <property type="entry name" value="TMFOUR"/>
</dbReference>
<dbReference type="AlphaFoldDB" id="A0A816D1G8"/>
<feature type="transmembrane region" description="Helical" evidence="7">
    <location>
        <begin position="206"/>
        <end position="232"/>
    </location>
</feature>
<dbReference type="EMBL" id="CAJNOR010008116">
    <property type="protein sequence ID" value="CAF1628870.1"/>
    <property type="molecule type" value="Genomic_DNA"/>
</dbReference>
<feature type="transmembrane region" description="Helical" evidence="7">
    <location>
        <begin position="12"/>
        <end position="36"/>
    </location>
</feature>
<dbReference type="PIRSF" id="PIRSF002419">
    <property type="entry name" value="Tetraspanin"/>
    <property type="match status" value="1"/>
</dbReference>
<dbReference type="Proteomes" id="UP000663828">
    <property type="component" value="Unassembled WGS sequence"/>
</dbReference>
<evidence type="ECO:0000256" key="1">
    <source>
        <dbReference type="ARBA" id="ARBA00004141"/>
    </source>
</evidence>
<sequence>MARLSCGIQCSRTMLFILNIVFLLLGLSLLGFGIYLSVSKKFDVALSEHINASVLGGNVLRDIGYVLIIFAVFTVLLSTFGCCGAICKNRVLLYLYTLILSLLVIGEIVAFILLLSSRTSIRDSYQSGFKEFFNEAYSNNHTDLEKIIEDMEIEFKCCGANNVTDYYMRNFTVPLSCHEKQDVHKPIFSKGCAETVVDWLWDQFPIIGGVLGSVFLIEIFGIVSSVALAIAISHSTYNEIL</sequence>
<dbReference type="InterPro" id="IPR018499">
    <property type="entry name" value="Tetraspanin/Peripherin"/>
</dbReference>
<dbReference type="GO" id="GO:0005886">
    <property type="term" value="C:plasma membrane"/>
    <property type="evidence" value="ECO:0007669"/>
    <property type="project" value="TreeGrafter"/>
</dbReference>
<dbReference type="Gene3D" id="1.10.1450.10">
    <property type="entry name" value="Tetraspanin"/>
    <property type="match status" value="1"/>
</dbReference>
<evidence type="ECO:0000256" key="7">
    <source>
        <dbReference type="RuleBase" id="RU361218"/>
    </source>
</evidence>
<comment type="subcellular location">
    <subcellularLocation>
        <location evidence="1 7">Membrane</location>
        <topology evidence="1 7">Multi-pass membrane protein</topology>
    </subcellularLocation>
</comment>
<accession>A0A816D1G8</accession>
<evidence type="ECO:0000256" key="5">
    <source>
        <dbReference type="ARBA" id="ARBA00023136"/>
    </source>
</evidence>
<feature type="disulfide bond" evidence="6">
    <location>
        <begin position="157"/>
        <end position="192"/>
    </location>
</feature>
<dbReference type="SUPFAM" id="SSF48652">
    <property type="entry name" value="Tetraspanin"/>
    <property type="match status" value="1"/>
</dbReference>
<reference evidence="8" key="1">
    <citation type="submission" date="2021-02" db="EMBL/GenBank/DDBJ databases">
        <authorList>
            <person name="Nowell W R."/>
        </authorList>
    </citation>
    <scope>NUCLEOTIDE SEQUENCE</scope>
</reference>
<evidence type="ECO:0000313" key="8">
    <source>
        <dbReference type="EMBL" id="CAF1628870.1"/>
    </source>
</evidence>
<keyword evidence="5 7" id="KW-0472">Membrane</keyword>
<keyword evidence="6" id="KW-1015">Disulfide bond</keyword>
<keyword evidence="9" id="KW-1185">Reference proteome</keyword>
<dbReference type="PANTHER" id="PTHR19282:SF534">
    <property type="entry name" value="TETRASPANIN FAMILY-RELATED"/>
    <property type="match status" value="1"/>
</dbReference>
<dbReference type="InterPro" id="IPR008952">
    <property type="entry name" value="Tetraspanin_EC2_sf"/>
</dbReference>
<feature type="transmembrane region" description="Helical" evidence="7">
    <location>
        <begin position="63"/>
        <end position="86"/>
    </location>
</feature>
<evidence type="ECO:0000256" key="4">
    <source>
        <dbReference type="ARBA" id="ARBA00022989"/>
    </source>
</evidence>
<dbReference type="PANTHER" id="PTHR19282">
    <property type="entry name" value="TETRASPANIN"/>
    <property type="match status" value="1"/>
</dbReference>
<gene>
    <name evidence="8" type="ORF">XAT740_LOCUS51303</name>
</gene>
<evidence type="ECO:0000313" key="9">
    <source>
        <dbReference type="Proteomes" id="UP000663828"/>
    </source>
</evidence>
<dbReference type="InterPro" id="IPR000301">
    <property type="entry name" value="Tetraspanin_animals"/>
</dbReference>
<dbReference type="Pfam" id="PF00335">
    <property type="entry name" value="Tetraspanin"/>
    <property type="match status" value="1"/>
</dbReference>
<feature type="transmembrane region" description="Helical" evidence="7">
    <location>
        <begin position="93"/>
        <end position="115"/>
    </location>
</feature>
<comment type="caution">
    <text evidence="8">The sequence shown here is derived from an EMBL/GenBank/DDBJ whole genome shotgun (WGS) entry which is preliminary data.</text>
</comment>
<evidence type="ECO:0000256" key="3">
    <source>
        <dbReference type="ARBA" id="ARBA00022692"/>
    </source>
</evidence>
<evidence type="ECO:0000256" key="6">
    <source>
        <dbReference type="PIRSR" id="PIRSR002419-1"/>
    </source>
</evidence>
<name>A0A816D1G8_ADIRI</name>
<proteinExistence type="inferred from homology"/>
<comment type="similarity">
    <text evidence="2 7">Belongs to the tetraspanin (TM4SF) family.</text>
</comment>
<organism evidence="8 9">
    <name type="scientific">Adineta ricciae</name>
    <name type="common">Rotifer</name>
    <dbReference type="NCBI Taxonomy" id="249248"/>
    <lineage>
        <taxon>Eukaryota</taxon>
        <taxon>Metazoa</taxon>
        <taxon>Spiralia</taxon>
        <taxon>Gnathifera</taxon>
        <taxon>Rotifera</taxon>
        <taxon>Eurotatoria</taxon>
        <taxon>Bdelloidea</taxon>
        <taxon>Adinetida</taxon>
        <taxon>Adinetidae</taxon>
        <taxon>Adineta</taxon>
    </lineage>
</organism>
<keyword evidence="3 7" id="KW-0812">Transmembrane</keyword>
<protein>
    <recommendedName>
        <fullName evidence="7">Tetraspanin</fullName>
    </recommendedName>
</protein>
<dbReference type="CDD" id="cd03127">
    <property type="entry name" value="tetraspanin_LEL"/>
    <property type="match status" value="1"/>
</dbReference>
<keyword evidence="4 7" id="KW-1133">Transmembrane helix</keyword>